<protein>
    <recommendedName>
        <fullName evidence="4">Terminase small subunit</fullName>
    </recommendedName>
</protein>
<feature type="region of interest" description="Disordered" evidence="1">
    <location>
        <begin position="183"/>
        <end position="229"/>
    </location>
</feature>
<feature type="compositionally biased region" description="Low complexity" evidence="1">
    <location>
        <begin position="207"/>
        <end position="217"/>
    </location>
</feature>
<evidence type="ECO:0000313" key="2">
    <source>
        <dbReference type="EMBL" id="TFZ03075.1"/>
    </source>
</evidence>
<name>A0A4Z0BYI0_9BURK</name>
<proteinExistence type="predicted"/>
<dbReference type="EMBL" id="SMLM01000002">
    <property type="protein sequence ID" value="TFZ03075.1"/>
    <property type="molecule type" value="Genomic_DNA"/>
</dbReference>
<dbReference type="AlphaFoldDB" id="A0A4Z0BYI0"/>
<evidence type="ECO:0000313" key="3">
    <source>
        <dbReference type="Proteomes" id="UP000298180"/>
    </source>
</evidence>
<gene>
    <name evidence="2" type="ORF">EZ313_17840</name>
</gene>
<evidence type="ECO:0008006" key="4">
    <source>
        <dbReference type="Google" id="ProtNLM"/>
    </source>
</evidence>
<comment type="caution">
    <text evidence="2">The sequence shown here is derived from an EMBL/GenBank/DDBJ whole genome shotgun (WGS) entry which is preliminary data.</text>
</comment>
<feature type="region of interest" description="Disordered" evidence="1">
    <location>
        <begin position="65"/>
        <end position="106"/>
    </location>
</feature>
<organism evidence="2 3">
    <name type="scientific">Ramlibacter henchirensis</name>
    <dbReference type="NCBI Taxonomy" id="204072"/>
    <lineage>
        <taxon>Bacteria</taxon>
        <taxon>Pseudomonadati</taxon>
        <taxon>Pseudomonadota</taxon>
        <taxon>Betaproteobacteria</taxon>
        <taxon>Burkholderiales</taxon>
        <taxon>Comamonadaceae</taxon>
        <taxon>Ramlibacter</taxon>
    </lineage>
</organism>
<dbReference type="RefSeq" id="WP_135264598.1">
    <property type="nucleotide sequence ID" value="NZ_SMLM01000002.1"/>
</dbReference>
<accession>A0A4Z0BYI0</accession>
<dbReference type="Proteomes" id="UP000298180">
    <property type="component" value="Unassembled WGS sequence"/>
</dbReference>
<sequence>MNERATVAAVPANQVLVRLWEMATADPRELVEIRVGACRNCWGQYHGYQYTEAEFERAFHEHVQSEAKRKRAEGEAYDPKPMREKGGAGYDAGRKPHPECPECSGRGNTRVILKDMRSLSPGARMLLRSVKVTKHGPQILLRSRLPALVKVGKHLGMWNDKFKPAPVNALTKLLDEIADRGSTIPIVHDDPELPPPRDAQDVEPEPAKAAPGAASTPVKRRYRAVRSSA</sequence>
<feature type="compositionally biased region" description="Basic residues" evidence="1">
    <location>
        <begin position="218"/>
        <end position="229"/>
    </location>
</feature>
<dbReference type="OrthoDB" id="8227562at2"/>
<keyword evidence="3" id="KW-1185">Reference proteome</keyword>
<reference evidence="2 3" key="1">
    <citation type="submission" date="2019-03" db="EMBL/GenBank/DDBJ databases">
        <title>Ramlibacter henchirensis DSM 14656, whole genome shotgun sequence.</title>
        <authorList>
            <person name="Zhang X."/>
            <person name="Feng G."/>
            <person name="Zhu H."/>
        </authorList>
    </citation>
    <scope>NUCLEOTIDE SEQUENCE [LARGE SCALE GENOMIC DNA]</scope>
    <source>
        <strain evidence="2 3">DSM 14656</strain>
    </source>
</reference>
<feature type="compositionally biased region" description="Basic and acidic residues" evidence="1">
    <location>
        <begin position="65"/>
        <end position="100"/>
    </location>
</feature>
<evidence type="ECO:0000256" key="1">
    <source>
        <dbReference type="SAM" id="MobiDB-lite"/>
    </source>
</evidence>